<feature type="non-terminal residue" evidence="1">
    <location>
        <position position="369"/>
    </location>
</feature>
<gene>
    <name evidence="1" type="ORF">MNBD_BACTEROID05-813</name>
</gene>
<reference evidence="1" key="1">
    <citation type="submission" date="2018-06" db="EMBL/GenBank/DDBJ databases">
        <authorList>
            <person name="Zhirakovskaya E."/>
        </authorList>
    </citation>
    <scope>NUCLEOTIDE SEQUENCE</scope>
</reference>
<evidence type="ECO:0000313" key="1">
    <source>
        <dbReference type="EMBL" id="VAW19165.1"/>
    </source>
</evidence>
<sequence length="369" mass="41858">FDFIINRGDDNLGGQDFEDESQKLIKYFLAALTVPEDQMWVNLSPYEKNRIIPDSFGQTEMGRDLLAQDYLLKQLTASLMYPEEELGKEFWKRVYKKSYEQFGTTEIPMNTFNKIWIMPETATVYEHSKGAYVVESHLKVMLEEDYLALEANLNTTNHGVGKIDQGKIEVISGINADVVREVLLPEIEREVNTGKTFANLRQIYNSVILATWYKQNLKTSLLGQVYADQNKTKGIETNDPEVNQKIYDQYVEAFKKGVYNYIKEDYDPTTQEIIPRKYFSGGAVLASSAVTKVIRDGEESASSSISSELIIREKSSNIVTAVLDPSGVRESDLEPDSESTSSPIVNLLGDESLDFGYYRNTNVTWTEGQ</sequence>
<proteinExistence type="predicted"/>
<accession>A0A3B0TKF1</accession>
<protein>
    <submittedName>
        <fullName evidence="1">Uncharacterized protein</fullName>
    </submittedName>
</protein>
<organism evidence="1">
    <name type="scientific">hydrothermal vent metagenome</name>
    <dbReference type="NCBI Taxonomy" id="652676"/>
    <lineage>
        <taxon>unclassified sequences</taxon>
        <taxon>metagenomes</taxon>
        <taxon>ecological metagenomes</taxon>
    </lineage>
</organism>
<feature type="non-terminal residue" evidence="1">
    <location>
        <position position="1"/>
    </location>
</feature>
<name>A0A3B0TKF1_9ZZZZ</name>
<dbReference type="AlphaFoldDB" id="A0A3B0TKF1"/>
<dbReference type="EMBL" id="UOEN01000453">
    <property type="protein sequence ID" value="VAW19165.1"/>
    <property type="molecule type" value="Genomic_DNA"/>
</dbReference>